<gene>
    <name evidence="1" type="ORF">AFUS01_LOCUS9499</name>
</gene>
<accession>A0A8J2NT62</accession>
<dbReference type="AlphaFoldDB" id="A0A8J2NT62"/>
<evidence type="ECO:0000313" key="1">
    <source>
        <dbReference type="EMBL" id="CAG7720213.1"/>
    </source>
</evidence>
<organism evidence="1 2">
    <name type="scientific">Allacma fusca</name>
    <dbReference type="NCBI Taxonomy" id="39272"/>
    <lineage>
        <taxon>Eukaryota</taxon>
        <taxon>Metazoa</taxon>
        <taxon>Ecdysozoa</taxon>
        <taxon>Arthropoda</taxon>
        <taxon>Hexapoda</taxon>
        <taxon>Collembola</taxon>
        <taxon>Symphypleona</taxon>
        <taxon>Sminthuridae</taxon>
        <taxon>Allacma</taxon>
    </lineage>
</organism>
<name>A0A8J2NT62_9HEXA</name>
<dbReference type="EMBL" id="CAJVCH010068440">
    <property type="protein sequence ID" value="CAG7720213.1"/>
    <property type="molecule type" value="Genomic_DNA"/>
</dbReference>
<keyword evidence="2" id="KW-1185">Reference proteome</keyword>
<dbReference type="OrthoDB" id="418748at2759"/>
<evidence type="ECO:0000313" key="2">
    <source>
        <dbReference type="Proteomes" id="UP000708208"/>
    </source>
</evidence>
<sequence>MSNKWSPEEKWEVLQELQEAKSNYKSVFEEAFPDENRDVYGDEDTNPINDTAKNLQFILDNEITADEAKHAIKCLPKRKAVGTDSTPNEVYMNLDPTTLCYLAHQFNQHNYQAFYVNDVSSHRGHFCAIGEILSDNQCAYRRGRGCCDQVFNLYALICKQLSVPKGKLFAIFMDLASLRLHHTLEALETVKKAGPE</sequence>
<proteinExistence type="predicted"/>
<reference evidence="1" key="1">
    <citation type="submission" date="2021-06" db="EMBL/GenBank/DDBJ databases">
        <authorList>
            <person name="Hodson N. C."/>
            <person name="Mongue J. A."/>
            <person name="Jaron S. K."/>
        </authorList>
    </citation>
    <scope>NUCLEOTIDE SEQUENCE</scope>
</reference>
<protein>
    <submittedName>
        <fullName evidence="1">Uncharacterized protein</fullName>
    </submittedName>
</protein>
<dbReference type="Proteomes" id="UP000708208">
    <property type="component" value="Unassembled WGS sequence"/>
</dbReference>
<comment type="caution">
    <text evidence="1">The sequence shown here is derived from an EMBL/GenBank/DDBJ whole genome shotgun (WGS) entry which is preliminary data.</text>
</comment>